<dbReference type="SUPFAM" id="SSF81324">
    <property type="entry name" value="Voltage-gated potassium channels"/>
    <property type="match status" value="1"/>
</dbReference>
<feature type="domain" description="RCK N-terminal" evidence="3">
    <location>
        <begin position="380"/>
        <end position="503"/>
    </location>
</feature>
<dbReference type="Pfam" id="PF02080">
    <property type="entry name" value="TrkA_C"/>
    <property type="match status" value="1"/>
</dbReference>
<proteinExistence type="predicted"/>
<dbReference type="PANTHER" id="PTHR43833:SF11">
    <property type="entry name" value="VOLTAGE-GATED POTASSIUM CHANNEL KCH"/>
    <property type="match status" value="1"/>
</dbReference>
<keyword evidence="2" id="KW-0812">Transmembrane</keyword>
<keyword evidence="2" id="KW-1133">Transmembrane helix</keyword>
<keyword evidence="2" id="KW-0472">Membrane</keyword>
<evidence type="ECO:0000256" key="2">
    <source>
        <dbReference type="SAM" id="Phobius"/>
    </source>
</evidence>
<dbReference type="InterPro" id="IPR013099">
    <property type="entry name" value="K_chnl_dom"/>
</dbReference>
<keyword evidence="6" id="KW-1185">Reference proteome</keyword>
<evidence type="ECO:0000259" key="3">
    <source>
        <dbReference type="PROSITE" id="PS51201"/>
    </source>
</evidence>
<dbReference type="Pfam" id="PF02254">
    <property type="entry name" value="TrkA_N"/>
    <property type="match status" value="2"/>
</dbReference>
<gene>
    <name evidence="5" type="ORF">ACIB24_16095</name>
</gene>
<feature type="transmembrane region" description="Helical" evidence="2">
    <location>
        <begin position="276"/>
        <end position="298"/>
    </location>
</feature>
<dbReference type="Gene3D" id="1.10.287.70">
    <property type="match status" value="1"/>
</dbReference>
<dbReference type="SUPFAM" id="SSF116726">
    <property type="entry name" value="TrkA C-terminal domain-like"/>
    <property type="match status" value="1"/>
</dbReference>
<dbReference type="Pfam" id="PF07885">
    <property type="entry name" value="Ion_trans_2"/>
    <property type="match status" value="1"/>
</dbReference>
<dbReference type="SUPFAM" id="SSF51735">
    <property type="entry name" value="NAD(P)-binding Rossmann-fold domains"/>
    <property type="match status" value="2"/>
</dbReference>
<dbReference type="InterPro" id="IPR036291">
    <property type="entry name" value="NAD(P)-bd_dom_sf"/>
</dbReference>
<sequence>MPEPLKDHVIVCGLHEEGLRTIEQMHGSGVPVVVVDDHPDRRLVRIVQGWDVPWLELDARLPETLRAAGIETAVALISVDSDDLHTLETTLLARELRPDLRIVVQIRNPAVGRAVAATGAAVLDVARLSAPSLVEACVRGGAHELELAGQRFVVATVRPPRRATLRELYGDLAPVAVEPRDDGPPVLCPGRDVSVGPGDSVTVLGSPAQLRAAGVRVARFAEPEEPAVGTTGARYGGAAAAARRAESDSSSAGFGAVRQWFAQLQRSAAQALDARLRWILVGLVALIALSTTVLHLGYREPEGEGMSVLDALYFTVETIGTVGYGDFYFRDEPTWLRIYAICLMLVGAMLATVFFALITNVLVSRQIQESLGRLRVTRLSGHVVVVGLGAIGIRVVELLVRQDLKVVVVESDEGNRYLAHAKALGVPVVAGDATQPDTLAAVHLTHARAVAVVTSNDLVNIETGLAVNDVLGDRRSDVPLVLRLFDRNLARTVERSFGFDSVRSTAALAAPWFVGAALGLDVQNTFYVADTPMLVAALTVAPGSGLDGLAMRELAASTRVVALARAHGALEYPPRRDTRFAAGDVAYLVGPYDELLAVLRTDRSREASARANPRDPGRRRP</sequence>
<evidence type="ECO:0000313" key="5">
    <source>
        <dbReference type="EMBL" id="MFI7588592.1"/>
    </source>
</evidence>
<protein>
    <submittedName>
        <fullName evidence="5">NAD-binding protein</fullName>
    </submittedName>
</protein>
<feature type="domain" description="RCK N-terminal" evidence="3">
    <location>
        <begin position="6"/>
        <end position="126"/>
    </location>
</feature>
<dbReference type="PROSITE" id="PS51202">
    <property type="entry name" value="RCK_C"/>
    <property type="match status" value="1"/>
</dbReference>
<accession>A0ABW8ARS8</accession>
<reference evidence="5 6" key="1">
    <citation type="submission" date="2024-10" db="EMBL/GenBank/DDBJ databases">
        <title>The Natural Products Discovery Center: Release of the First 8490 Sequenced Strains for Exploring Actinobacteria Biosynthetic Diversity.</title>
        <authorList>
            <person name="Kalkreuter E."/>
            <person name="Kautsar S.A."/>
            <person name="Yang D."/>
            <person name="Bader C.D."/>
            <person name="Teijaro C.N."/>
            <person name="Fluegel L."/>
            <person name="Davis C.M."/>
            <person name="Simpson J.R."/>
            <person name="Lauterbach L."/>
            <person name="Steele A.D."/>
            <person name="Gui C."/>
            <person name="Meng S."/>
            <person name="Li G."/>
            <person name="Viehrig K."/>
            <person name="Ye F."/>
            <person name="Su P."/>
            <person name="Kiefer A.F."/>
            <person name="Nichols A."/>
            <person name="Cepeda A.J."/>
            <person name="Yan W."/>
            <person name="Fan B."/>
            <person name="Jiang Y."/>
            <person name="Adhikari A."/>
            <person name="Zheng C.-J."/>
            <person name="Schuster L."/>
            <person name="Cowan T.M."/>
            <person name="Smanski M.J."/>
            <person name="Chevrette M.G."/>
            <person name="De Carvalho L.P.S."/>
            <person name="Shen B."/>
        </authorList>
    </citation>
    <scope>NUCLEOTIDE SEQUENCE [LARGE SCALE GENOMIC DNA]</scope>
    <source>
        <strain evidence="5 6">NPDC049639</strain>
    </source>
</reference>
<feature type="transmembrane region" description="Helical" evidence="2">
    <location>
        <begin position="338"/>
        <end position="358"/>
    </location>
</feature>
<dbReference type="InterPro" id="IPR006037">
    <property type="entry name" value="RCK_C"/>
</dbReference>
<dbReference type="PROSITE" id="PS51201">
    <property type="entry name" value="RCK_N"/>
    <property type="match status" value="2"/>
</dbReference>
<name>A0ABW8ARS8_9ACTN</name>
<evidence type="ECO:0000313" key="6">
    <source>
        <dbReference type="Proteomes" id="UP001612915"/>
    </source>
</evidence>
<dbReference type="RefSeq" id="WP_398282452.1">
    <property type="nucleotide sequence ID" value="NZ_JBITLV010000005.1"/>
</dbReference>
<feature type="transmembrane region" description="Helical" evidence="2">
    <location>
        <begin position="379"/>
        <end position="400"/>
    </location>
</feature>
<dbReference type="InterPro" id="IPR050721">
    <property type="entry name" value="Trk_Ktr_HKT_K-transport"/>
</dbReference>
<dbReference type="PANTHER" id="PTHR43833">
    <property type="entry name" value="POTASSIUM CHANNEL PROTEIN 2-RELATED-RELATED"/>
    <property type="match status" value="1"/>
</dbReference>
<evidence type="ECO:0000256" key="1">
    <source>
        <dbReference type="ARBA" id="ARBA00004651"/>
    </source>
</evidence>
<comment type="subcellular location">
    <subcellularLocation>
        <location evidence="1">Cell membrane</location>
        <topology evidence="1">Multi-pass membrane protein</topology>
    </subcellularLocation>
</comment>
<dbReference type="Proteomes" id="UP001612915">
    <property type="component" value="Unassembled WGS sequence"/>
</dbReference>
<dbReference type="InterPro" id="IPR036721">
    <property type="entry name" value="RCK_C_sf"/>
</dbReference>
<comment type="caution">
    <text evidence="5">The sequence shown here is derived from an EMBL/GenBank/DDBJ whole genome shotgun (WGS) entry which is preliminary data.</text>
</comment>
<dbReference type="EMBL" id="JBITLV010000005">
    <property type="protein sequence ID" value="MFI7588592.1"/>
    <property type="molecule type" value="Genomic_DNA"/>
</dbReference>
<organism evidence="5 6">
    <name type="scientific">Spongisporangium articulatum</name>
    <dbReference type="NCBI Taxonomy" id="3362603"/>
    <lineage>
        <taxon>Bacteria</taxon>
        <taxon>Bacillati</taxon>
        <taxon>Actinomycetota</taxon>
        <taxon>Actinomycetes</taxon>
        <taxon>Kineosporiales</taxon>
        <taxon>Kineosporiaceae</taxon>
        <taxon>Spongisporangium</taxon>
    </lineage>
</organism>
<feature type="domain" description="RCK C-terminal" evidence="4">
    <location>
        <begin position="523"/>
        <end position="604"/>
    </location>
</feature>
<evidence type="ECO:0000259" key="4">
    <source>
        <dbReference type="PROSITE" id="PS51202"/>
    </source>
</evidence>
<dbReference type="Gene3D" id="3.40.50.720">
    <property type="entry name" value="NAD(P)-binding Rossmann-like Domain"/>
    <property type="match status" value="2"/>
</dbReference>
<dbReference type="InterPro" id="IPR003148">
    <property type="entry name" value="RCK_N"/>
</dbReference>